<dbReference type="SUPFAM" id="SSF54001">
    <property type="entry name" value="Cysteine proteinases"/>
    <property type="match status" value="1"/>
</dbReference>
<proteinExistence type="predicted"/>
<dbReference type="Gene3D" id="3.90.1720.10">
    <property type="entry name" value="endopeptidase domain like (from Nostoc punctiforme)"/>
    <property type="match status" value="1"/>
</dbReference>
<evidence type="ECO:0000313" key="2">
    <source>
        <dbReference type="Proteomes" id="UP000612266"/>
    </source>
</evidence>
<organism evidence="1 2">
    <name type="scientific">Proteus terrae subsp. cibarius</name>
    <dbReference type="NCBI Taxonomy" id="626774"/>
    <lineage>
        <taxon>Bacteria</taxon>
        <taxon>Pseudomonadati</taxon>
        <taxon>Pseudomonadota</taxon>
        <taxon>Gammaproteobacteria</taxon>
        <taxon>Enterobacterales</taxon>
        <taxon>Morganellaceae</taxon>
        <taxon>Proteus</taxon>
    </lineage>
</organism>
<dbReference type="Pfam" id="PF05708">
    <property type="entry name" value="Peptidase_C92"/>
    <property type="match status" value="1"/>
</dbReference>
<protein>
    <recommendedName>
        <fullName evidence="3">Permuted papain-like amidase YaeF/Yiix C92 family enzyme</fullName>
    </recommendedName>
</protein>
<dbReference type="RefSeq" id="WP_196563572.1">
    <property type="nucleotide sequence ID" value="NZ_JADSAH010000008.1"/>
</dbReference>
<evidence type="ECO:0000313" key="1">
    <source>
        <dbReference type="EMBL" id="MBG2913519.1"/>
    </source>
</evidence>
<sequence>MIVHIFNIVALFLVSAFYALALPHDLKNGDLVFRDGDEVISEIIKQVDKSGFSHVGMLWISDNGIQVIHSTPSEHSNIKGGVIVDSLEFFISRAKPNSVRFYQVKGSEEAREIAVQTALERVGENFSIHSGQGVYCTELVATAWLKAGVSISTGTRKLDMPFISDNPLILPENLINSKNIIQYPQ</sequence>
<dbReference type="AlphaFoldDB" id="A0A8I1BP15"/>
<dbReference type="EMBL" id="JADSJR010000003">
    <property type="protein sequence ID" value="MBG2913519.1"/>
    <property type="molecule type" value="Genomic_DNA"/>
</dbReference>
<dbReference type="InterPro" id="IPR038765">
    <property type="entry name" value="Papain-like_cys_pep_sf"/>
</dbReference>
<name>A0A8I1BP15_9GAMM</name>
<comment type="caution">
    <text evidence="1">The sequence shown here is derived from an EMBL/GenBank/DDBJ whole genome shotgun (WGS) entry which is preliminary data.</text>
</comment>
<reference evidence="1" key="1">
    <citation type="submission" date="2020-11" db="EMBL/GenBank/DDBJ databases">
        <title>Enhanced detection system for hospital associated transmission using whole genome sequencing surveillance.</title>
        <authorList>
            <person name="Harrison L.H."/>
            <person name="Van Tyne D."/>
            <person name="Marsh J.W."/>
            <person name="Griffith M.P."/>
            <person name="Snyder D.J."/>
            <person name="Cooper V.S."/>
            <person name="Mustapha M."/>
        </authorList>
    </citation>
    <scope>NUCLEOTIDE SEQUENCE</scope>
    <source>
        <strain evidence="1">PR00070</strain>
    </source>
</reference>
<dbReference type="Proteomes" id="UP000612266">
    <property type="component" value="Unassembled WGS sequence"/>
</dbReference>
<accession>A0A8I1BP15</accession>
<evidence type="ECO:0008006" key="3">
    <source>
        <dbReference type="Google" id="ProtNLM"/>
    </source>
</evidence>
<dbReference type="InterPro" id="IPR024453">
    <property type="entry name" value="Peptidase_C92"/>
</dbReference>
<gene>
    <name evidence="1" type="ORF">I4901_03965</name>
</gene>